<accession>A0A6L4WX02</accession>
<dbReference type="SUPFAM" id="SSF54197">
    <property type="entry name" value="HIT-like"/>
    <property type="match status" value="1"/>
</dbReference>
<dbReference type="Proteomes" id="UP000482084">
    <property type="component" value="Unassembled WGS sequence"/>
</dbReference>
<reference evidence="3 6" key="2">
    <citation type="submission" date="2019-10" db="EMBL/GenBank/DDBJ databases">
        <title>Characterization of the phylogenetic diversity of two novel species belonging to the genus Bifidobacterium: Bifidobacterium cebidarum sp. nov. and Bifidobacterium leontopitheci sp. nov.</title>
        <authorList>
            <person name="Lugli G.A."/>
            <person name="Duranti S."/>
            <person name="Milani C."/>
            <person name="Turroni F."/>
            <person name="Ventura M."/>
        </authorList>
    </citation>
    <scope>NUCLEOTIDE SEQUENCE [LARGE SCALE GENOMIC DNA]</scope>
    <source>
        <strain evidence="3 6">DSM 100688</strain>
    </source>
</reference>
<organism evidence="3 6">
    <name type="scientific">Bifidobacterium ramosum</name>
    <dbReference type="NCBI Taxonomy" id="1798158"/>
    <lineage>
        <taxon>Bacteria</taxon>
        <taxon>Bacillati</taxon>
        <taxon>Actinomycetota</taxon>
        <taxon>Actinomycetes</taxon>
        <taxon>Bifidobacteriales</taxon>
        <taxon>Bifidobacteriaceae</taxon>
        <taxon>Bifidobacterium</taxon>
    </lineage>
</organism>
<dbReference type="Gene3D" id="3.30.428.10">
    <property type="entry name" value="HIT-like"/>
    <property type="match status" value="1"/>
</dbReference>
<evidence type="ECO:0000313" key="5">
    <source>
        <dbReference type="Proteomes" id="UP000469943"/>
    </source>
</evidence>
<protein>
    <submittedName>
        <fullName evidence="4">HIT domain-containing protein</fullName>
    </submittedName>
    <submittedName>
        <fullName evidence="3">Histidine triad (HIT) protein</fullName>
    </submittedName>
</protein>
<dbReference type="Proteomes" id="UP000469943">
    <property type="component" value="Unassembled WGS sequence"/>
</dbReference>
<dbReference type="OrthoDB" id="9784774at2"/>
<dbReference type="EMBL" id="WHZX01000003">
    <property type="protein sequence ID" value="NEG71747.1"/>
    <property type="molecule type" value="Genomic_DNA"/>
</dbReference>
<evidence type="ECO:0000313" key="4">
    <source>
        <dbReference type="EMBL" id="NEG71747.1"/>
    </source>
</evidence>
<evidence type="ECO:0000313" key="3">
    <source>
        <dbReference type="EMBL" id="KAB8286722.1"/>
    </source>
</evidence>
<evidence type="ECO:0000313" key="6">
    <source>
        <dbReference type="Proteomes" id="UP000482084"/>
    </source>
</evidence>
<dbReference type="AlphaFoldDB" id="A0A6L4WX02"/>
<dbReference type="Pfam" id="PF01230">
    <property type="entry name" value="HIT"/>
    <property type="match status" value="1"/>
</dbReference>
<comment type="caution">
    <text evidence="3">The sequence shown here is derived from an EMBL/GenBank/DDBJ whole genome shotgun (WGS) entry which is preliminary data.</text>
</comment>
<name>A0A6L4WX02_9BIFI</name>
<dbReference type="GO" id="GO:0003824">
    <property type="term" value="F:catalytic activity"/>
    <property type="evidence" value="ECO:0007669"/>
    <property type="project" value="InterPro"/>
</dbReference>
<gene>
    <name evidence="3" type="ORF">DSM100688_2159</name>
    <name evidence="4" type="ORF">GFD24_05900</name>
</gene>
<dbReference type="InterPro" id="IPR036265">
    <property type="entry name" value="HIT-like_sf"/>
</dbReference>
<dbReference type="RefSeq" id="WP_152359164.1">
    <property type="nucleotide sequence ID" value="NZ_WBSM01000016.1"/>
</dbReference>
<dbReference type="InterPro" id="IPR011146">
    <property type="entry name" value="HIT-like"/>
</dbReference>
<dbReference type="EMBL" id="WBSM01000016">
    <property type="protein sequence ID" value="KAB8286722.1"/>
    <property type="molecule type" value="Genomic_DNA"/>
</dbReference>
<sequence length="140" mass="15774">MSHEACSYCDEGPLLDEFGIKIAELPASKVVLFKEQSHRGRVIVASKHHVSEIVELSDEERNAFFADVNHVAKALHAAFHPDKINYGAYGDTGHHLHFHLVPKYRDDDFEWGSTFAMNPGRVTLDESEYAQLAQQIIAQL</sequence>
<feature type="short sequence motif" description="Histidine triad motif" evidence="1">
    <location>
        <begin position="95"/>
        <end position="99"/>
    </location>
</feature>
<keyword evidence="6" id="KW-1185">Reference proteome</keyword>
<reference evidence="4 5" key="1">
    <citation type="submission" date="2019-10" db="EMBL/GenBank/DDBJ databases">
        <title>Bifidobacterium from non-human primates.</title>
        <authorList>
            <person name="Modesto M."/>
        </authorList>
    </citation>
    <scope>NUCLEOTIDE SEQUENCE [LARGE SCALE GENOMIC DNA]</scope>
    <source>
        <strain evidence="4 5">TREM</strain>
    </source>
</reference>
<dbReference type="PROSITE" id="PS51084">
    <property type="entry name" value="HIT_2"/>
    <property type="match status" value="1"/>
</dbReference>
<evidence type="ECO:0000259" key="2">
    <source>
        <dbReference type="PROSITE" id="PS51084"/>
    </source>
</evidence>
<evidence type="ECO:0000256" key="1">
    <source>
        <dbReference type="PROSITE-ProRule" id="PRU00464"/>
    </source>
</evidence>
<feature type="domain" description="HIT" evidence="2">
    <location>
        <begin position="7"/>
        <end position="111"/>
    </location>
</feature>
<proteinExistence type="predicted"/>